<dbReference type="AlphaFoldDB" id="A0A9D1CYD0"/>
<evidence type="ECO:0000313" key="5">
    <source>
        <dbReference type="Proteomes" id="UP000886786"/>
    </source>
</evidence>
<feature type="compositionally biased region" description="Basic and acidic residues" evidence="3">
    <location>
        <begin position="1"/>
        <end position="15"/>
    </location>
</feature>
<feature type="region of interest" description="Disordered" evidence="3">
    <location>
        <begin position="1"/>
        <end position="53"/>
    </location>
</feature>
<comment type="caution">
    <text evidence="4">The sequence shown here is derived from an EMBL/GenBank/DDBJ whole genome shotgun (WGS) entry which is preliminary data.</text>
</comment>
<evidence type="ECO:0000313" key="4">
    <source>
        <dbReference type="EMBL" id="HIQ90030.1"/>
    </source>
</evidence>
<evidence type="ECO:0000256" key="3">
    <source>
        <dbReference type="SAM" id="MobiDB-lite"/>
    </source>
</evidence>
<dbReference type="EMBL" id="DVFV01000004">
    <property type="protein sequence ID" value="HIQ90030.1"/>
    <property type="molecule type" value="Genomic_DNA"/>
</dbReference>
<feature type="compositionally biased region" description="Low complexity" evidence="3">
    <location>
        <begin position="457"/>
        <end position="496"/>
    </location>
</feature>
<evidence type="ECO:0000256" key="1">
    <source>
        <dbReference type="ARBA" id="ARBA00023054"/>
    </source>
</evidence>
<reference evidence="4" key="1">
    <citation type="submission" date="2020-10" db="EMBL/GenBank/DDBJ databases">
        <authorList>
            <person name="Gilroy R."/>
        </authorList>
    </citation>
    <scope>NUCLEOTIDE SEQUENCE</scope>
    <source>
        <strain evidence="4">CHK147-3167</strain>
    </source>
</reference>
<accession>A0A9D1CYD0</accession>
<feature type="coiled-coil region" evidence="2">
    <location>
        <begin position="170"/>
        <end position="197"/>
    </location>
</feature>
<feature type="coiled-coil region" evidence="2">
    <location>
        <begin position="355"/>
        <end position="448"/>
    </location>
</feature>
<feature type="region of interest" description="Disordered" evidence="3">
    <location>
        <begin position="456"/>
        <end position="505"/>
    </location>
</feature>
<reference evidence="4" key="2">
    <citation type="journal article" date="2021" name="PeerJ">
        <title>Extensive microbial diversity within the chicken gut microbiome revealed by metagenomics and culture.</title>
        <authorList>
            <person name="Gilroy R."/>
            <person name="Ravi A."/>
            <person name="Getino M."/>
            <person name="Pursley I."/>
            <person name="Horton D.L."/>
            <person name="Alikhan N.F."/>
            <person name="Baker D."/>
            <person name="Gharbi K."/>
            <person name="Hall N."/>
            <person name="Watson M."/>
            <person name="Adriaenssens E.M."/>
            <person name="Foster-Nyarko E."/>
            <person name="Jarju S."/>
            <person name="Secka A."/>
            <person name="Antonio M."/>
            <person name="Oren A."/>
            <person name="Chaudhuri R.R."/>
            <person name="La Ragione R."/>
            <person name="Hildebrand F."/>
            <person name="Pallen M.J."/>
        </authorList>
    </citation>
    <scope>NUCLEOTIDE SEQUENCE</scope>
    <source>
        <strain evidence="4">CHK147-3167</strain>
    </source>
</reference>
<organism evidence="4 5">
    <name type="scientific">Candidatus Coprosoma intestinipullorum</name>
    <dbReference type="NCBI Taxonomy" id="2840752"/>
    <lineage>
        <taxon>Bacteria</taxon>
        <taxon>Bacillati</taxon>
        <taxon>Bacillota</taxon>
        <taxon>Bacillota incertae sedis</taxon>
        <taxon>Candidatus Coprosoma</taxon>
    </lineage>
</organism>
<evidence type="ECO:0000256" key="2">
    <source>
        <dbReference type="SAM" id="Coils"/>
    </source>
</evidence>
<protein>
    <submittedName>
        <fullName evidence="4">Uncharacterized protein</fullName>
    </submittedName>
</protein>
<feature type="compositionally biased region" description="Polar residues" evidence="3">
    <location>
        <begin position="578"/>
        <end position="599"/>
    </location>
</feature>
<dbReference type="Proteomes" id="UP000886786">
    <property type="component" value="Unassembled WGS sequence"/>
</dbReference>
<name>A0A9D1CYD0_9FIRM</name>
<keyword evidence="1 2" id="KW-0175">Coiled coil</keyword>
<feature type="compositionally biased region" description="Polar residues" evidence="3">
    <location>
        <begin position="38"/>
        <end position="47"/>
    </location>
</feature>
<proteinExistence type="predicted"/>
<dbReference type="PANTHER" id="PTHR32083">
    <property type="entry name" value="CILIA AND FLAGELLA-ASSOCIATED PROTEIN 58-RELATED"/>
    <property type="match status" value="1"/>
</dbReference>
<dbReference type="GO" id="GO:0005856">
    <property type="term" value="C:cytoskeleton"/>
    <property type="evidence" value="ECO:0007669"/>
    <property type="project" value="TreeGrafter"/>
</dbReference>
<dbReference type="Gene3D" id="1.10.287.1490">
    <property type="match status" value="1"/>
</dbReference>
<feature type="region of interest" description="Disordered" evidence="3">
    <location>
        <begin position="547"/>
        <end position="599"/>
    </location>
</feature>
<dbReference type="PANTHER" id="PTHR32083:SF0">
    <property type="entry name" value="CILIA AND FLAGELLA-ASSOCIATED PROTEIN 58"/>
    <property type="match status" value="1"/>
</dbReference>
<gene>
    <name evidence="4" type="ORF">IAB27_00155</name>
</gene>
<sequence length="647" mass="73705">MNNEEQRRLSPEELQKVTGLTPEEIKRQAKAGVEEANQEVQTVTQKGSKPIKVPRKMIDKFRNLLKRSEEQTKLKEDIDKKLQEINDKLEELKEKRKAVKDKAKKLKSSSSGYVTEINSLSKEIKEYDKQIEDLKQQRYTVSYKSKGTVSRKFFVIPHFIRHMKYKVKLKEEFRNTIDLLKERIKDHLDIAKELQKNPKVSKEDQKNLQTYIDSLEEYTKLSYEDFNKDDIENVLPQIFGYIKDLNDSAKGKGNDNVNDVTATPVTQTMPAPVTQKKPTTRVVTGQARKITPVQKDRANTQINEVSAEQVIIYKDLKNLTDFADYEEYFDEFARQKNAGKVKMSSLLSKDTFEAKKNSQELKAELKENKDKLKEAETTLNKTNQELDSTKRTLKAREDELASARKTNDEKDKQISDLQAQGEDYKKQIESLEEELNKLKGAVSNFYDALNRGAQVATETKPVEQTPEPTQPQVQENEQSQVQEPEPVVAEPAVEQNPEIDSDETVVSPVDYQGEVEPDETVVSPVEFQGNIDNQTIEIPANDQVTPLEPENTVVNTPVASRGPETAEISVVTPEPTVESESTSTPVFDTPSSPVMNDDQTSNIADELVRIMSGQTENNLNPLQYMAQLKEQEAREAEMEEQAKGRTR</sequence>